<reference evidence="1 3" key="2">
    <citation type="journal article" date="2021" name="Microbiol. Resour. Announc.">
        <title>Complete Genome Sequences of Three Human Oral Treponema parvum Isolates.</title>
        <authorList>
            <person name="Zeng H."/>
            <person name="Watt R.M."/>
        </authorList>
    </citation>
    <scope>NUCLEOTIDE SEQUENCE</scope>
    <source>
        <strain evidence="2 3">ATCC 700770</strain>
        <strain evidence="1">ATCC 700773</strain>
    </source>
</reference>
<accession>A0A975EYM7</accession>
<dbReference type="KEGG" id="tpav:HRQ91_08435"/>
<dbReference type="Proteomes" id="UP000671908">
    <property type="component" value="Chromosome"/>
</dbReference>
<proteinExistence type="predicted"/>
<organism evidence="1 4">
    <name type="scientific">Treponema parvum</name>
    <dbReference type="NCBI Taxonomy" id="138851"/>
    <lineage>
        <taxon>Bacteria</taxon>
        <taxon>Pseudomonadati</taxon>
        <taxon>Spirochaetota</taxon>
        <taxon>Spirochaetia</taxon>
        <taxon>Spirochaetales</taxon>
        <taxon>Treponemataceae</taxon>
        <taxon>Treponema</taxon>
    </lineage>
</organism>
<dbReference type="RefSeq" id="WP_210118146.1">
    <property type="nucleotide sequence ID" value="NZ_CP054142.1"/>
</dbReference>
<protein>
    <submittedName>
        <fullName evidence="1">Uncharacterized protein</fullName>
    </submittedName>
</protein>
<gene>
    <name evidence="1" type="ORF">HRI96_03545</name>
    <name evidence="2" type="ORF">HRQ91_08435</name>
</gene>
<dbReference type="AlphaFoldDB" id="A0A975EYM7"/>
<evidence type="ECO:0000313" key="1">
    <source>
        <dbReference type="EMBL" id="QTQ11351.1"/>
    </source>
</evidence>
<dbReference type="Proteomes" id="UP000671995">
    <property type="component" value="Chromosome"/>
</dbReference>
<evidence type="ECO:0000313" key="3">
    <source>
        <dbReference type="Proteomes" id="UP000671908"/>
    </source>
</evidence>
<keyword evidence="3" id="KW-1185">Reference proteome</keyword>
<dbReference type="EMBL" id="CP054142">
    <property type="protein sequence ID" value="QTQ14478.1"/>
    <property type="molecule type" value="Genomic_DNA"/>
</dbReference>
<dbReference type="EMBL" id="CP054257">
    <property type="protein sequence ID" value="QTQ11351.1"/>
    <property type="molecule type" value="Genomic_DNA"/>
</dbReference>
<evidence type="ECO:0000313" key="4">
    <source>
        <dbReference type="Proteomes" id="UP000671995"/>
    </source>
</evidence>
<evidence type="ECO:0000313" key="2">
    <source>
        <dbReference type="EMBL" id="QTQ14478.1"/>
    </source>
</evidence>
<reference evidence="1" key="1">
    <citation type="submission" date="2020-05" db="EMBL/GenBank/DDBJ databases">
        <authorList>
            <person name="Zeng H."/>
            <person name="Chan Y.K."/>
            <person name="Watt R.M."/>
        </authorList>
    </citation>
    <scope>NUCLEOTIDE SEQUENCE</scope>
    <source>
        <strain evidence="2">ATCC 700770</strain>
        <strain evidence="1">ATCC 700773</strain>
    </source>
</reference>
<sequence length="103" mass="11521">MEKDEMNAIDHLLGVEKTAMQLVSDAQGEASKRLTSARAQADEEYKKKYSILIDKLEKDLQTRISEIKASHNEALDSYKSGVSKIQKDVFAFNALLDSVLFAV</sequence>
<name>A0A975EYM7_9SPIR</name>